<protein>
    <submittedName>
        <fullName evidence="1">Uncharacterized protein</fullName>
    </submittedName>
</protein>
<dbReference type="RefSeq" id="WP_244882065.1">
    <property type="nucleotide sequence ID" value="NZ_MDCJ01000002.1"/>
</dbReference>
<gene>
    <name evidence="1" type="ORF">VSF3289_00892</name>
</gene>
<comment type="caution">
    <text evidence="1">The sequence shown here is derived from an EMBL/GenBank/DDBJ whole genome shotgun (WGS) entry which is preliminary data.</text>
</comment>
<reference evidence="1 2" key="1">
    <citation type="submission" date="2016-08" db="EMBL/GenBank/DDBJ databases">
        <title>Genome sequencing of Vibrio scophthalmi strain FP3289, an isolated from Paralichthys olivaceus.</title>
        <authorList>
            <person name="Han H.-J."/>
        </authorList>
    </citation>
    <scope>NUCLEOTIDE SEQUENCE [LARGE SCALE GENOMIC DNA]</scope>
    <source>
        <strain evidence="1 2">FP3289</strain>
    </source>
</reference>
<evidence type="ECO:0000313" key="2">
    <source>
        <dbReference type="Proteomes" id="UP000095131"/>
    </source>
</evidence>
<accession>A0A1E3WLJ0</accession>
<proteinExistence type="predicted"/>
<name>A0A1E3WLJ0_9VIBR</name>
<organism evidence="1 2">
    <name type="scientific">Vibrio scophthalmi</name>
    <dbReference type="NCBI Taxonomy" id="45658"/>
    <lineage>
        <taxon>Bacteria</taxon>
        <taxon>Pseudomonadati</taxon>
        <taxon>Pseudomonadota</taxon>
        <taxon>Gammaproteobacteria</taxon>
        <taxon>Vibrionales</taxon>
        <taxon>Vibrionaceae</taxon>
        <taxon>Vibrio</taxon>
    </lineage>
</organism>
<dbReference type="EMBL" id="MDCJ01000002">
    <property type="protein sequence ID" value="ODS10633.1"/>
    <property type="molecule type" value="Genomic_DNA"/>
</dbReference>
<evidence type="ECO:0000313" key="1">
    <source>
        <dbReference type="EMBL" id="ODS10633.1"/>
    </source>
</evidence>
<dbReference type="Proteomes" id="UP000095131">
    <property type="component" value="Unassembled WGS sequence"/>
</dbReference>
<dbReference type="AlphaFoldDB" id="A0A1E3WLJ0"/>
<sequence>MNSSFSINSIKPRFSFRLRRPTRLQFSTKPQLPIRRQQGAVTLLLTSLLLVVILLLTLGSYRITFHQIKIGQNELTARRLHWMAEGAIECLFTYLRVSNANPAELTEGNSSTALSEMQSLCLNDLTHQALFTELDATHHYRLVFAWQHQRLVSKSVVAKLHDGQMVYFWLQGSWRDW</sequence>